<dbReference type="InterPro" id="IPR031322">
    <property type="entry name" value="Shikimate/glucono_kinase"/>
</dbReference>
<dbReference type="GO" id="GO:0004765">
    <property type="term" value="F:shikimate kinase activity"/>
    <property type="evidence" value="ECO:0007669"/>
    <property type="project" value="UniProtKB-UniRule"/>
</dbReference>
<dbReference type="Pfam" id="PF01202">
    <property type="entry name" value="SKI"/>
    <property type="match status" value="1"/>
</dbReference>
<dbReference type="PRINTS" id="PR01100">
    <property type="entry name" value="SHIKIMTKNASE"/>
</dbReference>
<dbReference type="GO" id="GO:0008652">
    <property type="term" value="P:amino acid biosynthetic process"/>
    <property type="evidence" value="ECO:0007669"/>
    <property type="project" value="UniProtKB-KW"/>
</dbReference>
<accession>U2TWS6</accession>
<comment type="pathway">
    <text evidence="1 11">Metabolic intermediate biosynthesis; chorismate biosynthesis; chorismate from D-erythrose 4-phosphate and phosphoenolpyruvate: step 5/7.</text>
</comment>
<keyword evidence="4 11" id="KW-0028">Amino-acid biosynthesis</keyword>
<keyword evidence="11" id="KW-0963">Cytoplasm</keyword>
<keyword evidence="13" id="KW-1185">Reference proteome</keyword>
<protein>
    <recommendedName>
        <fullName evidence="3 11">Shikimate kinase</fullName>
        <shortName evidence="11">SK</shortName>
        <ecNumber evidence="3 11">2.7.1.71</ecNumber>
    </recommendedName>
</protein>
<dbReference type="PATRIC" id="fig|1125712.3.peg.236"/>
<dbReference type="SUPFAM" id="SSF52540">
    <property type="entry name" value="P-loop containing nucleoside triphosphate hydrolases"/>
    <property type="match status" value="1"/>
</dbReference>
<dbReference type="GO" id="GO:0000287">
    <property type="term" value="F:magnesium ion binding"/>
    <property type="evidence" value="ECO:0007669"/>
    <property type="project" value="UniProtKB-UniRule"/>
</dbReference>
<dbReference type="GO" id="GO:0009073">
    <property type="term" value="P:aromatic amino acid family biosynthetic process"/>
    <property type="evidence" value="ECO:0007669"/>
    <property type="project" value="UniProtKB-KW"/>
</dbReference>
<dbReference type="HAMAP" id="MF_00109">
    <property type="entry name" value="Shikimate_kinase"/>
    <property type="match status" value="1"/>
</dbReference>
<proteinExistence type="inferred from homology"/>
<dbReference type="eggNOG" id="COG0703">
    <property type="taxonomic scope" value="Bacteria"/>
</dbReference>
<evidence type="ECO:0000256" key="6">
    <source>
        <dbReference type="ARBA" id="ARBA00022741"/>
    </source>
</evidence>
<evidence type="ECO:0000256" key="10">
    <source>
        <dbReference type="ARBA" id="ARBA00048567"/>
    </source>
</evidence>
<comment type="subunit">
    <text evidence="11">Monomer.</text>
</comment>
<name>U2TWS6_9ACTN</name>
<feature type="binding site" evidence="11">
    <location>
        <position position="70"/>
    </location>
    <ligand>
        <name>substrate</name>
    </ligand>
</feature>
<comment type="function">
    <text evidence="11">Catalyzes the specific phosphorylation of the 3-hydroxyl group of shikimic acid using ATP as a cosubstrate.</text>
</comment>
<dbReference type="Gene3D" id="3.40.50.300">
    <property type="entry name" value="P-loop containing nucleotide triphosphate hydrolases"/>
    <property type="match status" value="1"/>
</dbReference>
<feature type="binding site" evidence="11">
    <location>
        <position position="28"/>
    </location>
    <ligand>
        <name>Mg(2+)</name>
        <dbReference type="ChEBI" id="CHEBI:18420"/>
    </ligand>
</feature>
<comment type="subcellular location">
    <subcellularLocation>
        <location evidence="11">Cytoplasm</location>
    </subcellularLocation>
</comment>
<dbReference type="STRING" id="1125712.HMPREF1316_2033"/>
<keyword evidence="9 11" id="KW-0057">Aromatic amino acid biosynthesis</keyword>
<organism evidence="12 13">
    <name type="scientific">Olsenella profusa F0195</name>
    <dbReference type="NCBI Taxonomy" id="1125712"/>
    <lineage>
        <taxon>Bacteria</taxon>
        <taxon>Bacillati</taxon>
        <taxon>Actinomycetota</taxon>
        <taxon>Coriobacteriia</taxon>
        <taxon>Coriobacteriales</taxon>
        <taxon>Atopobiaceae</taxon>
        <taxon>Olsenella</taxon>
    </lineage>
</organism>
<evidence type="ECO:0000256" key="2">
    <source>
        <dbReference type="ARBA" id="ARBA00006997"/>
    </source>
</evidence>
<dbReference type="AlphaFoldDB" id="U2TWS6"/>
<keyword evidence="8 11" id="KW-0067">ATP-binding</keyword>
<feature type="binding site" evidence="11">
    <location>
        <position position="130"/>
    </location>
    <ligand>
        <name>ATP</name>
        <dbReference type="ChEBI" id="CHEBI:30616"/>
    </ligand>
</feature>
<dbReference type="RefSeq" id="WP_021725078.1">
    <property type="nucleotide sequence ID" value="NZ_AWEZ01000008.1"/>
</dbReference>
<dbReference type="InterPro" id="IPR027417">
    <property type="entry name" value="P-loop_NTPase"/>
</dbReference>
<gene>
    <name evidence="11" type="primary">aroK</name>
    <name evidence="12" type="ORF">HMPREF1316_2033</name>
</gene>
<evidence type="ECO:0000256" key="7">
    <source>
        <dbReference type="ARBA" id="ARBA00022777"/>
    </source>
</evidence>
<evidence type="ECO:0000256" key="4">
    <source>
        <dbReference type="ARBA" id="ARBA00022605"/>
    </source>
</evidence>
<dbReference type="OrthoDB" id="9800332at2"/>
<dbReference type="PANTHER" id="PTHR21087:SF16">
    <property type="entry name" value="SHIKIMATE KINASE 1, CHLOROPLASTIC"/>
    <property type="match status" value="1"/>
</dbReference>
<dbReference type="EMBL" id="AWEZ01000008">
    <property type="protein sequence ID" value="ERL10493.1"/>
    <property type="molecule type" value="Genomic_DNA"/>
</dbReference>
<dbReference type="InterPro" id="IPR023000">
    <property type="entry name" value="Shikimate_kinase_CS"/>
</dbReference>
<comment type="similarity">
    <text evidence="2 11">Belongs to the shikimate kinase family.</text>
</comment>
<sequence length="182" mass="20407">MSEQDTGYVVHKGCDHIFFVGFLGAGKSTLARNLGGLFNRDFVDTDKLVERARHMSVCQIFECDGERRFRDYEVEALGKLRSRKSLLVSCGGGIVEDGRSCAIMHEMGKVVFLDGDLVDSLRQIRHPELRPDFGCVEDARKLYQARRPLYQGAADITIDIRGKSFEQVCSLAGCVLWEEGLL</sequence>
<comment type="catalytic activity">
    <reaction evidence="10 11">
        <text>shikimate + ATP = 3-phosphoshikimate + ADP + H(+)</text>
        <dbReference type="Rhea" id="RHEA:13121"/>
        <dbReference type="ChEBI" id="CHEBI:15378"/>
        <dbReference type="ChEBI" id="CHEBI:30616"/>
        <dbReference type="ChEBI" id="CHEBI:36208"/>
        <dbReference type="ChEBI" id="CHEBI:145989"/>
        <dbReference type="ChEBI" id="CHEBI:456216"/>
        <dbReference type="EC" id="2.7.1.71"/>
    </reaction>
</comment>
<dbReference type="GO" id="GO:0005524">
    <property type="term" value="F:ATP binding"/>
    <property type="evidence" value="ECO:0007669"/>
    <property type="project" value="UniProtKB-UniRule"/>
</dbReference>
<evidence type="ECO:0000256" key="11">
    <source>
        <dbReference type="HAMAP-Rule" id="MF_00109"/>
    </source>
</evidence>
<dbReference type="PROSITE" id="PS01128">
    <property type="entry name" value="SHIKIMATE_KINASE"/>
    <property type="match status" value="1"/>
</dbReference>
<comment type="cofactor">
    <cofactor evidence="11">
        <name>Mg(2+)</name>
        <dbReference type="ChEBI" id="CHEBI:18420"/>
    </cofactor>
    <text evidence="11">Binds 1 Mg(2+) ion per subunit.</text>
</comment>
<keyword evidence="6 11" id="KW-0547">Nucleotide-binding</keyword>
<dbReference type="CDD" id="cd00464">
    <property type="entry name" value="SK"/>
    <property type="match status" value="1"/>
</dbReference>
<keyword evidence="7 11" id="KW-0418">Kinase</keyword>
<evidence type="ECO:0000256" key="8">
    <source>
        <dbReference type="ARBA" id="ARBA00022840"/>
    </source>
</evidence>
<evidence type="ECO:0000256" key="9">
    <source>
        <dbReference type="ARBA" id="ARBA00023141"/>
    </source>
</evidence>
<evidence type="ECO:0000313" key="13">
    <source>
        <dbReference type="Proteomes" id="UP000016638"/>
    </source>
</evidence>
<feature type="binding site" evidence="11">
    <location>
        <position position="46"/>
    </location>
    <ligand>
        <name>substrate</name>
    </ligand>
</feature>
<keyword evidence="5 11" id="KW-0808">Transferase</keyword>
<evidence type="ECO:0000256" key="3">
    <source>
        <dbReference type="ARBA" id="ARBA00012154"/>
    </source>
</evidence>
<dbReference type="Proteomes" id="UP000016638">
    <property type="component" value="Unassembled WGS sequence"/>
</dbReference>
<dbReference type="PANTHER" id="PTHR21087">
    <property type="entry name" value="SHIKIMATE KINASE"/>
    <property type="match status" value="1"/>
</dbReference>
<feature type="binding site" evidence="11">
    <location>
        <position position="146"/>
    </location>
    <ligand>
        <name>substrate</name>
    </ligand>
</feature>
<reference evidence="12 13" key="1">
    <citation type="submission" date="2013-08" db="EMBL/GenBank/DDBJ databases">
        <authorList>
            <person name="Durkin A.S."/>
            <person name="Haft D.R."/>
            <person name="McCorrison J."/>
            <person name="Torralba M."/>
            <person name="Gillis M."/>
            <person name="Haft D.H."/>
            <person name="Methe B."/>
            <person name="Sutton G."/>
            <person name="Nelson K.E."/>
        </authorList>
    </citation>
    <scope>NUCLEOTIDE SEQUENCE [LARGE SCALE GENOMIC DNA]</scope>
    <source>
        <strain evidence="12 13">F0195</strain>
    </source>
</reference>
<dbReference type="UniPathway" id="UPA00053">
    <property type="reaction ID" value="UER00088"/>
</dbReference>
<comment type="caution">
    <text evidence="12">The sequence shown here is derived from an EMBL/GenBank/DDBJ whole genome shotgun (WGS) entry which is preliminary data.</text>
</comment>
<comment type="caution">
    <text evidence="11">Lacks conserved residue(s) required for the propagation of feature annotation.</text>
</comment>
<evidence type="ECO:0000313" key="12">
    <source>
        <dbReference type="EMBL" id="ERL10493.1"/>
    </source>
</evidence>
<keyword evidence="11" id="KW-0460">Magnesium</keyword>
<dbReference type="GO" id="GO:0009423">
    <property type="term" value="P:chorismate biosynthetic process"/>
    <property type="evidence" value="ECO:0007669"/>
    <property type="project" value="UniProtKB-UniRule"/>
</dbReference>
<feature type="binding site" evidence="11">
    <location>
        <position position="92"/>
    </location>
    <ligand>
        <name>substrate</name>
    </ligand>
</feature>
<feature type="binding site" evidence="11">
    <location>
        <begin position="24"/>
        <end position="29"/>
    </location>
    <ligand>
        <name>ATP</name>
        <dbReference type="ChEBI" id="CHEBI:30616"/>
    </ligand>
</feature>
<dbReference type="GO" id="GO:0005829">
    <property type="term" value="C:cytosol"/>
    <property type="evidence" value="ECO:0007669"/>
    <property type="project" value="TreeGrafter"/>
</dbReference>
<keyword evidence="11" id="KW-0479">Metal-binding</keyword>
<evidence type="ECO:0000256" key="5">
    <source>
        <dbReference type="ARBA" id="ARBA00022679"/>
    </source>
</evidence>
<evidence type="ECO:0000256" key="1">
    <source>
        <dbReference type="ARBA" id="ARBA00004842"/>
    </source>
</evidence>
<dbReference type="InterPro" id="IPR000623">
    <property type="entry name" value="Shikimate_kinase/TSH1"/>
</dbReference>
<dbReference type="EC" id="2.7.1.71" evidence="3 11"/>